<evidence type="ECO:0000313" key="9">
    <source>
        <dbReference type="EMBL" id="BDV42042.1"/>
    </source>
</evidence>
<dbReference type="SUPFAM" id="SSF55874">
    <property type="entry name" value="ATPase domain of HSP90 chaperone/DNA topoisomerase II/histidine kinase"/>
    <property type="match status" value="1"/>
</dbReference>
<dbReference type="PANTHER" id="PTHR43304:SF1">
    <property type="entry name" value="PAC DOMAIN-CONTAINING PROTEIN"/>
    <property type="match status" value="1"/>
</dbReference>
<sequence length="631" mass="69984">MNQPPPISGARDRFAGRVIALLCCVVLLAVGRATAADQPPELRSRVLILDSYHTYYTWSDNELRGIRDTMRQRYPKFEPLLQYLDCKYFADMKHFPIMRDLMRHKYRDTAIPLVIAMDNPALEFALHYRQEIFPAAPIVFCGINGYTPVMLAGQHNITGVAELLDARNTVATMLHLHPGTREILIIHDYTSTGLATRRETEAQLAGLAGRVRIRYMENLGTADLLTRLRRLEPGTLVLALSYSRDRDGRVFDHTEIARLLSDNSPVPVYGTHEERLGHGIVGGSLLGGYGHGAHAARLALQILDGASPSIIPVESADSARFMFDYRQLMRFNIPLDELPAGSIVINRPGSFYRQYRGLVWSAVTAFTGLTLIIGLLTVILFQKRQAARAIAEKAAELERAYGELREFNSLTYHELQEPLRQVAGFVQLLARRYGDRLDADAHDFIGYAVSGVKRLKRLFADFLAYTTLSQSELAVGPVAGDGLLATARSVLQETESATGAVVTSEPLPEVQGDRSMLTELFVHLLHNALTHRRDEPPRIHLSAATAGSQVHISMRDNGIGIPAEYHETVFKIFKQLNSRPDVAGTGIGLAICRKVVERHGGQIWLESAPDLGTTFHFTLPGGATPWTQPKA</sequence>
<dbReference type="SUPFAM" id="SSF47384">
    <property type="entry name" value="Homodimeric domain of signal transducing histidine kinase"/>
    <property type="match status" value="1"/>
</dbReference>
<dbReference type="Gene3D" id="3.40.50.2300">
    <property type="match status" value="2"/>
</dbReference>
<dbReference type="SMART" id="SM00388">
    <property type="entry name" value="HisKA"/>
    <property type="match status" value="1"/>
</dbReference>
<name>A0ABM8EHY4_9BACT</name>
<evidence type="ECO:0000256" key="3">
    <source>
        <dbReference type="ARBA" id="ARBA00022553"/>
    </source>
</evidence>
<evidence type="ECO:0000256" key="6">
    <source>
        <dbReference type="SAM" id="Phobius"/>
    </source>
</evidence>
<dbReference type="Proteomes" id="UP001317705">
    <property type="component" value="Chromosome"/>
</dbReference>
<gene>
    <name evidence="9" type="ORF">GURASL_09650</name>
</gene>
<evidence type="ECO:0000256" key="5">
    <source>
        <dbReference type="ARBA" id="ARBA00022777"/>
    </source>
</evidence>
<keyword evidence="4" id="KW-0808">Transferase</keyword>
<feature type="transmembrane region" description="Helical" evidence="6">
    <location>
        <begin position="358"/>
        <end position="381"/>
    </location>
</feature>
<keyword evidence="6" id="KW-1133">Transmembrane helix</keyword>
<dbReference type="InterPro" id="IPR003594">
    <property type="entry name" value="HATPase_dom"/>
</dbReference>
<dbReference type="InterPro" id="IPR003661">
    <property type="entry name" value="HisK_dim/P_dom"/>
</dbReference>
<keyword evidence="7" id="KW-0732">Signal</keyword>
<evidence type="ECO:0000256" key="4">
    <source>
        <dbReference type="ARBA" id="ARBA00022679"/>
    </source>
</evidence>
<dbReference type="PRINTS" id="PR00344">
    <property type="entry name" value="BCTRLSENSOR"/>
</dbReference>
<protein>
    <recommendedName>
        <fullName evidence="2">histidine kinase</fullName>
        <ecNumber evidence="2">2.7.13.3</ecNumber>
    </recommendedName>
</protein>
<keyword evidence="3" id="KW-0597">Phosphoprotein</keyword>
<dbReference type="EC" id="2.7.13.3" evidence="2"/>
<dbReference type="InterPro" id="IPR036890">
    <property type="entry name" value="HATPase_C_sf"/>
</dbReference>
<feature type="domain" description="Histidine kinase" evidence="8">
    <location>
        <begin position="410"/>
        <end position="623"/>
    </location>
</feature>
<dbReference type="Gene3D" id="1.10.287.130">
    <property type="match status" value="1"/>
</dbReference>
<dbReference type="Gene3D" id="3.30.565.10">
    <property type="entry name" value="Histidine kinase-like ATPase, C-terminal domain"/>
    <property type="match status" value="1"/>
</dbReference>
<keyword evidence="6" id="KW-0472">Membrane</keyword>
<evidence type="ECO:0000256" key="1">
    <source>
        <dbReference type="ARBA" id="ARBA00000085"/>
    </source>
</evidence>
<dbReference type="RefSeq" id="WP_282002246.1">
    <property type="nucleotide sequence ID" value="NZ_AP027151.1"/>
</dbReference>
<dbReference type="InterPro" id="IPR036097">
    <property type="entry name" value="HisK_dim/P_sf"/>
</dbReference>
<feature type="chain" id="PRO_5045901655" description="histidine kinase" evidence="7">
    <location>
        <begin position="36"/>
        <end position="631"/>
    </location>
</feature>
<dbReference type="InterPro" id="IPR004358">
    <property type="entry name" value="Sig_transdc_His_kin-like_C"/>
</dbReference>
<dbReference type="Pfam" id="PF02518">
    <property type="entry name" value="HATPase_c"/>
    <property type="match status" value="1"/>
</dbReference>
<keyword evidence="10" id="KW-1185">Reference proteome</keyword>
<dbReference type="InterPro" id="IPR052162">
    <property type="entry name" value="Sensor_kinase/Photoreceptor"/>
</dbReference>
<feature type="signal peptide" evidence="7">
    <location>
        <begin position="1"/>
        <end position="35"/>
    </location>
</feature>
<dbReference type="InterPro" id="IPR005467">
    <property type="entry name" value="His_kinase_dom"/>
</dbReference>
<accession>A0ABM8EHY4</accession>
<comment type="catalytic activity">
    <reaction evidence="1">
        <text>ATP + protein L-histidine = ADP + protein N-phospho-L-histidine.</text>
        <dbReference type="EC" id="2.7.13.3"/>
    </reaction>
</comment>
<keyword evidence="5" id="KW-0418">Kinase</keyword>
<evidence type="ECO:0000259" key="8">
    <source>
        <dbReference type="PROSITE" id="PS50109"/>
    </source>
</evidence>
<reference evidence="9 10" key="1">
    <citation type="submission" date="2022-12" db="EMBL/GenBank/DDBJ databases">
        <title>Polyphasic characterization of Geotalea uranireducens NIT-SL11 newly isolated from a complex of sewage sludge and microbially reduced graphene oxide.</title>
        <authorList>
            <person name="Xie L."/>
            <person name="Yoshida N."/>
            <person name="Meng L."/>
        </authorList>
    </citation>
    <scope>NUCLEOTIDE SEQUENCE [LARGE SCALE GENOMIC DNA]</scope>
    <source>
        <strain evidence="9 10">NIT-SL11</strain>
    </source>
</reference>
<evidence type="ECO:0000256" key="2">
    <source>
        <dbReference type="ARBA" id="ARBA00012438"/>
    </source>
</evidence>
<dbReference type="EMBL" id="AP027151">
    <property type="protein sequence ID" value="BDV42042.1"/>
    <property type="molecule type" value="Genomic_DNA"/>
</dbReference>
<proteinExistence type="predicted"/>
<organism evidence="9 10">
    <name type="scientific">Geotalea uraniireducens</name>
    <dbReference type="NCBI Taxonomy" id="351604"/>
    <lineage>
        <taxon>Bacteria</taxon>
        <taxon>Pseudomonadati</taxon>
        <taxon>Thermodesulfobacteriota</taxon>
        <taxon>Desulfuromonadia</taxon>
        <taxon>Geobacterales</taxon>
        <taxon>Geobacteraceae</taxon>
        <taxon>Geotalea</taxon>
    </lineage>
</organism>
<keyword evidence="6" id="KW-0812">Transmembrane</keyword>
<evidence type="ECO:0000256" key="7">
    <source>
        <dbReference type="SAM" id="SignalP"/>
    </source>
</evidence>
<evidence type="ECO:0000313" key="10">
    <source>
        <dbReference type="Proteomes" id="UP001317705"/>
    </source>
</evidence>
<dbReference type="PROSITE" id="PS50109">
    <property type="entry name" value="HIS_KIN"/>
    <property type="match status" value="1"/>
</dbReference>
<dbReference type="PANTHER" id="PTHR43304">
    <property type="entry name" value="PHYTOCHROME-LIKE PROTEIN CPH1"/>
    <property type="match status" value="1"/>
</dbReference>
<dbReference type="SMART" id="SM00387">
    <property type="entry name" value="HATPase_c"/>
    <property type="match status" value="1"/>
</dbReference>